<evidence type="ECO:0000256" key="13">
    <source>
        <dbReference type="RuleBase" id="RU003938"/>
    </source>
</evidence>
<keyword evidence="9" id="KW-0443">Lipid metabolism</keyword>
<evidence type="ECO:0000256" key="8">
    <source>
        <dbReference type="ARBA" id="ARBA00022989"/>
    </source>
</evidence>
<dbReference type="InterPro" id="IPR000374">
    <property type="entry name" value="PC_trans"/>
</dbReference>
<protein>
    <recommendedName>
        <fullName evidence="13">Phosphatidate cytidylyltransferase</fullName>
        <ecNumber evidence="13">2.7.7.41</ecNumber>
    </recommendedName>
</protein>
<accession>A0A1R2BDE0</accession>
<evidence type="ECO:0000256" key="4">
    <source>
        <dbReference type="ARBA" id="ARBA00022516"/>
    </source>
</evidence>
<organism evidence="15 16">
    <name type="scientific">Stentor coeruleus</name>
    <dbReference type="NCBI Taxonomy" id="5963"/>
    <lineage>
        <taxon>Eukaryota</taxon>
        <taxon>Sar</taxon>
        <taxon>Alveolata</taxon>
        <taxon>Ciliophora</taxon>
        <taxon>Postciliodesmatophora</taxon>
        <taxon>Heterotrichea</taxon>
        <taxon>Heterotrichida</taxon>
        <taxon>Stentoridae</taxon>
        <taxon>Stentor</taxon>
    </lineage>
</organism>
<comment type="catalytic activity">
    <reaction evidence="13">
        <text>a 1,2-diacyl-sn-glycero-3-phosphate + CTP + H(+) = a CDP-1,2-diacyl-sn-glycerol + diphosphate</text>
        <dbReference type="Rhea" id="RHEA:16229"/>
        <dbReference type="ChEBI" id="CHEBI:15378"/>
        <dbReference type="ChEBI" id="CHEBI:33019"/>
        <dbReference type="ChEBI" id="CHEBI:37563"/>
        <dbReference type="ChEBI" id="CHEBI:58332"/>
        <dbReference type="ChEBI" id="CHEBI:58608"/>
        <dbReference type="EC" id="2.7.7.41"/>
    </reaction>
</comment>
<dbReference type="GO" id="GO:0005886">
    <property type="term" value="C:plasma membrane"/>
    <property type="evidence" value="ECO:0007669"/>
    <property type="project" value="UniProtKB-SubCell"/>
</dbReference>
<feature type="transmembrane region" description="Helical" evidence="14">
    <location>
        <begin position="53"/>
        <end position="80"/>
    </location>
</feature>
<feature type="transmembrane region" description="Helical" evidence="14">
    <location>
        <begin position="12"/>
        <end position="32"/>
    </location>
</feature>
<keyword evidence="6 13" id="KW-0812">Transmembrane</keyword>
<dbReference type="OrthoDB" id="10260889at2759"/>
<dbReference type="EMBL" id="MPUH01000728">
    <property type="protein sequence ID" value="OMJ74798.1"/>
    <property type="molecule type" value="Genomic_DNA"/>
</dbReference>
<dbReference type="AlphaFoldDB" id="A0A1R2BDE0"/>
<evidence type="ECO:0000256" key="2">
    <source>
        <dbReference type="ARBA" id="ARBA00010185"/>
    </source>
</evidence>
<name>A0A1R2BDE0_9CILI</name>
<evidence type="ECO:0000256" key="9">
    <source>
        <dbReference type="ARBA" id="ARBA00023098"/>
    </source>
</evidence>
<evidence type="ECO:0000256" key="7">
    <source>
        <dbReference type="ARBA" id="ARBA00022695"/>
    </source>
</evidence>
<gene>
    <name evidence="15" type="ORF">SteCoe_26214</name>
</gene>
<evidence type="ECO:0000256" key="12">
    <source>
        <dbReference type="ARBA" id="ARBA00023264"/>
    </source>
</evidence>
<dbReference type="Proteomes" id="UP000187209">
    <property type="component" value="Unassembled WGS sequence"/>
</dbReference>
<evidence type="ECO:0000256" key="1">
    <source>
        <dbReference type="ARBA" id="ARBA00004651"/>
    </source>
</evidence>
<evidence type="ECO:0000256" key="11">
    <source>
        <dbReference type="ARBA" id="ARBA00023209"/>
    </source>
</evidence>
<keyword evidence="10 14" id="KW-0472">Membrane</keyword>
<keyword evidence="5 13" id="KW-0808">Transferase</keyword>
<dbReference type="EC" id="2.7.7.41" evidence="13"/>
<dbReference type="GO" id="GO:0016024">
    <property type="term" value="P:CDP-diacylglycerol biosynthetic process"/>
    <property type="evidence" value="ECO:0007669"/>
    <property type="project" value="UniProtKB-UniPathway"/>
</dbReference>
<feature type="transmembrane region" description="Helical" evidence="14">
    <location>
        <begin position="133"/>
        <end position="152"/>
    </location>
</feature>
<comment type="subcellular location">
    <subcellularLocation>
        <location evidence="1">Cell membrane</location>
        <topology evidence="1">Multi-pass membrane protein</topology>
    </subcellularLocation>
</comment>
<dbReference type="PANTHER" id="PTHR46382">
    <property type="entry name" value="PHOSPHATIDATE CYTIDYLYLTRANSFERASE"/>
    <property type="match status" value="1"/>
</dbReference>
<proteinExistence type="inferred from homology"/>
<comment type="pathway">
    <text evidence="13">Phospholipid metabolism; CDP-diacylglycerol biosynthesis; CDP-diacylglycerol from sn-glycerol 3-phosphate: step 3/3.</text>
</comment>
<keyword evidence="12" id="KW-1208">Phospholipid metabolism</keyword>
<evidence type="ECO:0000256" key="10">
    <source>
        <dbReference type="ARBA" id="ARBA00023136"/>
    </source>
</evidence>
<dbReference type="PANTHER" id="PTHR46382:SF1">
    <property type="entry name" value="PHOSPHATIDATE CYTIDYLYLTRANSFERASE"/>
    <property type="match status" value="1"/>
</dbReference>
<keyword evidence="7 13" id="KW-0548">Nucleotidyltransferase</keyword>
<evidence type="ECO:0000256" key="6">
    <source>
        <dbReference type="ARBA" id="ARBA00022692"/>
    </source>
</evidence>
<evidence type="ECO:0000313" key="15">
    <source>
        <dbReference type="EMBL" id="OMJ74798.1"/>
    </source>
</evidence>
<evidence type="ECO:0000313" key="16">
    <source>
        <dbReference type="Proteomes" id="UP000187209"/>
    </source>
</evidence>
<keyword evidence="16" id="KW-1185">Reference proteome</keyword>
<dbReference type="PROSITE" id="PS01315">
    <property type="entry name" value="CDS"/>
    <property type="match status" value="1"/>
</dbReference>
<keyword evidence="11" id="KW-0594">Phospholipid biosynthesis</keyword>
<evidence type="ECO:0000256" key="14">
    <source>
        <dbReference type="SAM" id="Phobius"/>
    </source>
</evidence>
<comment type="caution">
    <text evidence="15">The sequence shown here is derived from an EMBL/GenBank/DDBJ whole genome shotgun (WGS) entry which is preliminary data.</text>
</comment>
<dbReference type="GO" id="GO:0004605">
    <property type="term" value="F:phosphatidate cytidylyltransferase activity"/>
    <property type="evidence" value="ECO:0007669"/>
    <property type="project" value="UniProtKB-EC"/>
</dbReference>
<comment type="similarity">
    <text evidence="2 13">Belongs to the CDS family.</text>
</comment>
<sequence length="224" mass="25285">MPLSFFIGSFTGHTDIFICLSLVLIPVSIVVYRLYQYSNYCTRKNPDDPINKFAFLVLSVIFGDIFFCVFLGFPFCYALLLAGLPEGRKYCFLWLYTTFQTDNGALLFGRLFGTYKPFPYISPQKTVQGFYGAYILCFISLLALIPFGNTWITVKMTTVDALIITVVSSTLGIVGDLTESFLKRTAGVKDSGNIFPGHGGMLDRLDSLVWVTPFIYYYSVYFLI</sequence>
<dbReference type="Pfam" id="PF01148">
    <property type="entry name" value="CTP_transf_1"/>
    <property type="match status" value="1"/>
</dbReference>
<dbReference type="UniPathway" id="UPA00557">
    <property type="reaction ID" value="UER00614"/>
</dbReference>
<keyword evidence="3" id="KW-1003">Cell membrane</keyword>
<reference evidence="15 16" key="1">
    <citation type="submission" date="2016-11" db="EMBL/GenBank/DDBJ databases">
        <title>The macronuclear genome of Stentor coeruleus: a giant cell with tiny introns.</title>
        <authorList>
            <person name="Slabodnick M."/>
            <person name="Ruby J.G."/>
            <person name="Reiff S.B."/>
            <person name="Swart E.C."/>
            <person name="Gosai S."/>
            <person name="Prabakaran S."/>
            <person name="Witkowska E."/>
            <person name="Larue G.E."/>
            <person name="Fisher S."/>
            <person name="Freeman R.M."/>
            <person name="Gunawardena J."/>
            <person name="Chu W."/>
            <person name="Stover N.A."/>
            <person name="Gregory B.D."/>
            <person name="Nowacki M."/>
            <person name="Derisi J."/>
            <person name="Roy S.W."/>
            <person name="Marshall W.F."/>
            <person name="Sood P."/>
        </authorList>
    </citation>
    <scope>NUCLEOTIDE SEQUENCE [LARGE SCALE GENOMIC DNA]</scope>
    <source>
        <strain evidence="15">WM001</strain>
    </source>
</reference>
<evidence type="ECO:0000256" key="3">
    <source>
        <dbReference type="ARBA" id="ARBA00022475"/>
    </source>
</evidence>
<keyword evidence="8 14" id="KW-1133">Transmembrane helix</keyword>
<evidence type="ECO:0000256" key="5">
    <source>
        <dbReference type="ARBA" id="ARBA00022679"/>
    </source>
</evidence>
<keyword evidence="4" id="KW-0444">Lipid biosynthesis</keyword>